<evidence type="ECO:0000313" key="1">
    <source>
        <dbReference type="EMBL" id="QUI25082.1"/>
    </source>
</evidence>
<dbReference type="KEGG" id="vpy:HZI73_23525"/>
<gene>
    <name evidence="1" type="ORF">HZI73_23525</name>
</gene>
<dbReference type="RefSeq" id="WP_212695781.1">
    <property type="nucleotide sequence ID" value="NZ_CP058649.1"/>
</dbReference>
<reference evidence="1" key="1">
    <citation type="submission" date="2020-07" db="EMBL/GenBank/DDBJ databases">
        <title>Vallitalea pronyensis genome.</title>
        <authorList>
            <person name="Postec A."/>
        </authorList>
    </citation>
    <scope>NUCLEOTIDE SEQUENCE</scope>
    <source>
        <strain evidence="1">FatNI3</strain>
    </source>
</reference>
<name>A0A8J8MNC0_9FIRM</name>
<accession>A0A8J8MNC0</accession>
<evidence type="ECO:0000313" key="2">
    <source>
        <dbReference type="Proteomes" id="UP000683246"/>
    </source>
</evidence>
<dbReference type="Proteomes" id="UP000683246">
    <property type="component" value="Chromosome"/>
</dbReference>
<sequence>MHIQINLEAAEGITSQLSQMLQHMEQIAADYRSTSLEIHPDVRKNNIQHMLREVERDIQQLMSNTDAYGNTLCQALQAYRQSEKTVSQLYHKLQEEHKHRSCLTDNIINVHTIKPQTIKPRNMRYPCPLPKKHEFEKAEIYGGCIQNGNNILVRSWRNKHNR</sequence>
<dbReference type="AlphaFoldDB" id="A0A8J8MNC0"/>
<keyword evidence="2" id="KW-1185">Reference proteome</keyword>
<proteinExistence type="predicted"/>
<organism evidence="1 2">
    <name type="scientific">Vallitalea pronyensis</name>
    <dbReference type="NCBI Taxonomy" id="1348613"/>
    <lineage>
        <taxon>Bacteria</taxon>
        <taxon>Bacillati</taxon>
        <taxon>Bacillota</taxon>
        <taxon>Clostridia</taxon>
        <taxon>Lachnospirales</taxon>
        <taxon>Vallitaleaceae</taxon>
        <taxon>Vallitalea</taxon>
    </lineage>
</organism>
<dbReference type="EMBL" id="CP058649">
    <property type="protein sequence ID" value="QUI25082.1"/>
    <property type="molecule type" value="Genomic_DNA"/>
</dbReference>
<protein>
    <submittedName>
        <fullName evidence="1">Uncharacterized protein</fullName>
    </submittedName>
</protein>